<name>A0A6P5YZN9_DURZI</name>
<keyword evidence="11" id="KW-1133">Transmembrane helix</keyword>
<dbReference type="Proteomes" id="UP000515121">
    <property type="component" value="Unplaced"/>
</dbReference>
<protein>
    <submittedName>
        <fullName evidence="15">O-acyltransferase WSD1-like isoform X3</fullName>
    </submittedName>
</protein>
<dbReference type="AlphaFoldDB" id="A0A6P5YZN9"/>
<evidence type="ECO:0000256" key="9">
    <source>
        <dbReference type="ARBA" id="ARBA00047604"/>
    </source>
</evidence>
<dbReference type="InterPro" id="IPR004255">
    <property type="entry name" value="O-acyltransferase_WSD1_N"/>
</dbReference>
<keyword evidence="14" id="KW-1185">Reference proteome</keyword>
<feature type="transmembrane region" description="Helical" evidence="11">
    <location>
        <begin position="198"/>
        <end position="219"/>
    </location>
</feature>
<comment type="catalytic activity">
    <reaction evidence="9">
        <text>a long chain fatty alcohol + a fatty acyl-CoA = a long-chain alcohol wax ester + CoA</text>
        <dbReference type="Rhea" id="RHEA:38443"/>
        <dbReference type="ChEBI" id="CHEBI:17135"/>
        <dbReference type="ChEBI" id="CHEBI:57287"/>
        <dbReference type="ChEBI" id="CHEBI:77636"/>
        <dbReference type="ChEBI" id="CHEBI:235323"/>
        <dbReference type="EC" id="2.3.1.75"/>
    </reaction>
</comment>
<evidence type="ECO:0000259" key="13">
    <source>
        <dbReference type="Pfam" id="PF06974"/>
    </source>
</evidence>
<dbReference type="GO" id="GO:0005886">
    <property type="term" value="C:plasma membrane"/>
    <property type="evidence" value="ECO:0007669"/>
    <property type="project" value="UniProtKB-SubCell"/>
</dbReference>
<evidence type="ECO:0000256" key="6">
    <source>
        <dbReference type="ARBA" id="ARBA00022824"/>
    </source>
</evidence>
<evidence type="ECO:0000259" key="12">
    <source>
        <dbReference type="Pfam" id="PF03007"/>
    </source>
</evidence>
<evidence type="ECO:0000256" key="2">
    <source>
        <dbReference type="ARBA" id="ARBA00004586"/>
    </source>
</evidence>
<dbReference type="Gene3D" id="3.30.559.10">
    <property type="entry name" value="Chloramphenicol acetyltransferase-like domain"/>
    <property type="match status" value="1"/>
</dbReference>
<dbReference type="GeneID" id="111296149"/>
<evidence type="ECO:0000256" key="3">
    <source>
        <dbReference type="ARBA" id="ARBA00004771"/>
    </source>
</evidence>
<evidence type="ECO:0000256" key="1">
    <source>
        <dbReference type="ARBA" id="ARBA00004162"/>
    </source>
</evidence>
<comment type="pathway">
    <text evidence="3">Glycerolipid metabolism; triacylglycerol biosynthesis.</text>
</comment>
<comment type="subcellular location">
    <subcellularLocation>
        <location evidence="1">Cell membrane</location>
        <topology evidence="1">Single-pass membrane protein</topology>
    </subcellularLocation>
    <subcellularLocation>
        <location evidence="2">Endoplasmic reticulum membrane</location>
    </subcellularLocation>
</comment>
<evidence type="ECO:0000256" key="10">
    <source>
        <dbReference type="ARBA" id="ARBA00048109"/>
    </source>
</evidence>
<feature type="domain" description="O-acyltransferase WSD1-like N-terminal" evidence="12">
    <location>
        <begin position="126"/>
        <end position="182"/>
    </location>
</feature>
<evidence type="ECO:0000256" key="7">
    <source>
        <dbReference type="ARBA" id="ARBA00023315"/>
    </source>
</evidence>
<gene>
    <name evidence="15" type="primary">LOC111296149</name>
</gene>
<comment type="similarity">
    <text evidence="8">In the N-terminal section; belongs to the long-chain O-acyltransferase family.</text>
</comment>
<dbReference type="InterPro" id="IPR023213">
    <property type="entry name" value="CAT-like_dom_sf"/>
</dbReference>
<keyword evidence="6" id="KW-0256">Endoplasmic reticulum</keyword>
<keyword evidence="11" id="KW-0812">Transmembrane</keyword>
<dbReference type="UniPathway" id="UPA00282"/>
<dbReference type="GO" id="GO:0005789">
    <property type="term" value="C:endoplasmic reticulum membrane"/>
    <property type="evidence" value="ECO:0007669"/>
    <property type="project" value="UniProtKB-SubCell"/>
</dbReference>
<dbReference type="GO" id="GO:0004144">
    <property type="term" value="F:diacylglycerol O-acyltransferase activity"/>
    <property type="evidence" value="ECO:0007669"/>
    <property type="project" value="UniProtKB-EC"/>
</dbReference>
<reference evidence="15" key="1">
    <citation type="submission" date="2025-08" db="UniProtKB">
        <authorList>
            <consortium name="RefSeq"/>
        </authorList>
    </citation>
    <scope>IDENTIFICATION</scope>
    <source>
        <tissue evidence="15">Fruit stalk</tissue>
    </source>
</reference>
<keyword evidence="11" id="KW-0472">Membrane</keyword>
<evidence type="ECO:0000256" key="5">
    <source>
        <dbReference type="ARBA" id="ARBA00022679"/>
    </source>
</evidence>
<dbReference type="PANTHER" id="PTHR31650:SF41">
    <property type="entry name" value="O-ACYLTRANSFERASE WSD1-LIKE ISOFORM X1"/>
    <property type="match status" value="1"/>
</dbReference>
<comment type="pathway">
    <text evidence="4">Lipid metabolism.</text>
</comment>
<dbReference type="SUPFAM" id="SSF52777">
    <property type="entry name" value="CoA-dependent acyltransferases"/>
    <property type="match status" value="1"/>
</dbReference>
<proteinExistence type="inferred from homology"/>
<dbReference type="GO" id="GO:0047196">
    <property type="term" value="F:long-chain-alcohol O-fatty-acyltransferase activity"/>
    <property type="evidence" value="ECO:0007669"/>
    <property type="project" value="UniProtKB-EC"/>
</dbReference>
<dbReference type="PANTHER" id="PTHR31650">
    <property type="entry name" value="O-ACYLTRANSFERASE (WSD1-LIKE) FAMILY PROTEIN"/>
    <property type="match status" value="1"/>
</dbReference>
<evidence type="ECO:0000256" key="8">
    <source>
        <dbReference type="ARBA" id="ARBA00024360"/>
    </source>
</evidence>
<evidence type="ECO:0000313" key="15">
    <source>
        <dbReference type="RefSeq" id="XP_022746004.1"/>
    </source>
</evidence>
<feature type="domain" description="O-acyltransferase WSD1 C-terminal" evidence="13">
    <location>
        <begin position="314"/>
        <end position="404"/>
    </location>
</feature>
<evidence type="ECO:0000256" key="11">
    <source>
        <dbReference type="SAM" id="Phobius"/>
    </source>
</evidence>
<dbReference type="Pfam" id="PF03007">
    <property type="entry name" value="WS_DGAT_cat"/>
    <property type="match status" value="1"/>
</dbReference>
<dbReference type="Pfam" id="PF06974">
    <property type="entry name" value="WS_DGAT_C"/>
    <property type="match status" value="1"/>
</dbReference>
<keyword evidence="5" id="KW-0808">Transferase</keyword>
<comment type="catalytic activity">
    <reaction evidence="10">
        <text>an acyl-CoA + a 1,2-diacyl-sn-glycerol = a triacyl-sn-glycerol + CoA</text>
        <dbReference type="Rhea" id="RHEA:10868"/>
        <dbReference type="ChEBI" id="CHEBI:17815"/>
        <dbReference type="ChEBI" id="CHEBI:57287"/>
        <dbReference type="ChEBI" id="CHEBI:58342"/>
        <dbReference type="ChEBI" id="CHEBI:64615"/>
        <dbReference type="EC" id="2.3.1.20"/>
    </reaction>
</comment>
<dbReference type="GO" id="GO:0019432">
    <property type="term" value="P:triglyceride biosynthetic process"/>
    <property type="evidence" value="ECO:0007669"/>
    <property type="project" value="UniProtKB-UniPathway"/>
</dbReference>
<evidence type="ECO:0000313" key="14">
    <source>
        <dbReference type="Proteomes" id="UP000515121"/>
    </source>
</evidence>
<dbReference type="InterPro" id="IPR009721">
    <property type="entry name" value="O-acyltransferase_WSD1_C"/>
</dbReference>
<keyword evidence="7" id="KW-0012">Acyltransferase</keyword>
<dbReference type="RefSeq" id="XP_022746004.1">
    <property type="nucleotide sequence ID" value="XM_022890269.1"/>
</dbReference>
<dbReference type="InterPro" id="IPR045034">
    <property type="entry name" value="O-acyltransferase_WSD1-like"/>
</dbReference>
<accession>A0A6P5YZN9</accession>
<organism evidence="14 15">
    <name type="scientific">Durio zibethinus</name>
    <name type="common">Durian</name>
    <dbReference type="NCBI Taxonomy" id="66656"/>
    <lineage>
        <taxon>Eukaryota</taxon>
        <taxon>Viridiplantae</taxon>
        <taxon>Streptophyta</taxon>
        <taxon>Embryophyta</taxon>
        <taxon>Tracheophyta</taxon>
        <taxon>Spermatophyta</taxon>
        <taxon>Magnoliopsida</taxon>
        <taxon>eudicotyledons</taxon>
        <taxon>Gunneridae</taxon>
        <taxon>Pentapetalae</taxon>
        <taxon>rosids</taxon>
        <taxon>malvids</taxon>
        <taxon>Malvales</taxon>
        <taxon>Malvaceae</taxon>
        <taxon>Helicteroideae</taxon>
        <taxon>Durio</taxon>
    </lineage>
</organism>
<sequence>MAGPGTFSDEPLTPSGRLFLQPQTNVVIHCIVRGKNPFDIDSVKSAVKSSLMVQHPRFCSLLVRDKNGFEHWRRTQLDIDQHVIVINNRLDKSGNFLDESQGFSRVEEEEDDDEAAVNQYVADLSVSSPLSTDKPLWELHILMAHKCTVFRIHHALGDGISLLSMLMASCRRADDADALPRLAPEKTPEFKGGKGRDWFWLFIVIWGFLKMVWFTLMFVTEFGIRSLFVSDRKTVIIGGDGVELWPRKLATARFLLEDMKAVKKAIPKTTINDVLFGVVSSGLSRYLDHRTPNALQEGLRMTGVAMVNLRAQPGLQYASLLNYRLLCNTTFTISNLIGPLEEITIAGNPVSSIKVNTSSLPQAITMHMLSYAGRAEMQILVAKDIIPDPEFLAKCFEDALLEMKEAAIGTYKA</sequence>
<evidence type="ECO:0000256" key="4">
    <source>
        <dbReference type="ARBA" id="ARBA00005189"/>
    </source>
</evidence>